<accession>A0A1D7YM67</accession>
<dbReference type="InterPro" id="IPR009492">
    <property type="entry name" value="TniQ"/>
</dbReference>
<evidence type="ECO:0000259" key="2">
    <source>
        <dbReference type="Pfam" id="PF06527"/>
    </source>
</evidence>
<dbReference type="KEGG" id="spun:BFF78_41510"/>
<name>A0A1D7YM67_9ACTN</name>
<protein>
    <recommendedName>
        <fullName evidence="2">TniQ domain-containing protein</fullName>
    </recommendedName>
</protein>
<dbReference type="AlphaFoldDB" id="A0A1D7YM67"/>
<dbReference type="Pfam" id="PF06527">
    <property type="entry name" value="TniQ"/>
    <property type="match status" value="1"/>
</dbReference>
<evidence type="ECO:0000313" key="3">
    <source>
        <dbReference type="EMBL" id="AOR36675.1"/>
    </source>
</evidence>
<reference evidence="4" key="1">
    <citation type="submission" date="2016-09" db="EMBL/GenBank/DDBJ databases">
        <title>Streptomyces puniciscabiei strain:TW1S1 Genome sequencing and assembly.</title>
        <authorList>
            <person name="Kim M.-K."/>
            <person name="Kim S.B."/>
        </authorList>
    </citation>
    <scope>NUCLEOTIDE SEQUENCE [LARGE SCALE GENOMIC DNA]</scope>
    <source>
        <strain evidence="4">TW1S1</strain>
    </source>
</reference>
<feature type="domain" description="TniQ" evidence="2">
    <location>
        <begin position="8"/>
        <end position="102"/>
    </location>
</feature>
<evidence type="ECO:0000313" key="4">
    <source>
        <dbReference type="Proteomes" id="UP000094960"/>
    </source>
</evidence>
<proteinExistence type="predicted"/>
<organism evidence="3 4">
    <name type="scientific">Streptomyces fodineus</name>
    <dbReference type="NCBI Taxonomy" id="1904616"/>
    <lineage>
        <taxon>Bacteria</taxon>
        <taxon>Bacillati</taxon>
        <taxon>Actinomycetota</taxon>
        <taxon>Actinomycetes</taxon>
        <taxon>Kitasatosporales</taxon>
        <taxon>Streptomycetaceae</taxon>
        <taxon>Streptomyces</taxon>
    </lineage>
</organism>
<feature type="compositionally biased region" description="Pro residues" evidence="1">
    <location>
        <begin position="146"/>
        <end position="155"/>
    </location>
</feature>
<sequence length="155" mass="17091">MTTLRALPITVPPLPGEALDSWFEAIAYRFRTPLSDLLPAFGLARRVEAGDCRRDIPARWAILLRDHEAVGISHVTGVTVEVLHAMTLAHFDGRAPTVNRETRQISRWHHFLQSARCDGDPQQGFGADAQPGQVDLVRESEDLGRPPVPPSGDGR</sequence>
<evidence type="ECO:0000256" key="1">
    <source>
        <dbReference type="SAM" id="MobiDB-lite"/>
    </source>
</evidence>
<feature type="region of interest" description="Disordered" evidence="1">
    <location>
        <begin position="119"/>
        <end position="155"/>
    </location>
</feature>
<dbReference type="EMBL" id="CP017248">
    <property type="protein sequence ID" value="AOR36675.1"/>
    <property type="molecule type" value="Genomic_DNA"/>
</dbReference>
<gene>
    <name evidence="3" type="ORF">BFF78_41510</name>
</gene>
<keyword evidence="4" id="KW-1185">Reference proteome</keyword>
<dbReference type="Proteomes" id="UP000094960">
    <property type="component" value="Chromosome"/>
</dbReference>